<dbReference type="Pfam" id="PF00144">
    <property type="entry name" value="Beta-lactamase"/>
    <property type="match status" value="1"/>
</dbReference>
<dbReference type="RefSeq" id="WP_211286901.1">
    <property type="nucleotide sequence ID" value="NZ_BSNC01000011.1"/>
</dbReference>
<dbReference type="InterPro" id="IPR012338">
    <property type="entry name" value="Beta-lactam/transpept-like"/>
</dbReference>
<protein>
    <recommendedName>
        <fullName evidence="2">Beta-lactamase-related domain-containing protein</fullName>
    </recommendedName>
</protein>
<dbReference type="PANTHER" id="PTHR43283:SF7">
    <property type="entry name" value="BETA-LACTAMASE-RELATED DOMAIN-CONTAINING PROTEIN"/>
    <property type="match status" value="1"/>
</dbReference>
<reference evidence="3" key="1">
    <citation type="journal article" date="2014" name="Int. J. Syst. Evol. Microbiol.">
        <title>Complete genome sequence of Corynebacterium casei LMG S-19264T (=DSM 44701T), isolated from a smear-ripened cheese.</title>
        <authorList>
            <consortium name="US DOE Joint Genome Institute (JGI-PGF)"/>
            <person name="Walter F."/>
            <person name="Albersmeier A."/>
            <person name="Kalinowski J."/>
            <person name="Ruckert C."/>
        </authorList>
    </citation>
    <scope>NUCLEOTIDE SEQUENCE</scope>
    <source>
        <strain evidence="3">NBRC 101628</strain>
    </source>
</reference>
<sequence>MKYSIRLLSTALALCATTVQAEHDVFQPQRETIHLGVQAVLTCNGLFTSNRTIEQINAQELSYIPGKFGVEPSKLVKIDKKLRGVAISNPAGVTIRAIYRDGIGCVVLRPDQDFSVANQLPQIELQSAPADYQTKAWPMGEANAPYQFKSAKQQQAIEAVADSAFNTGNPEQDTLSLIVVHRGNIMLERYADGVDRYTKTRTWSTAKSVFATLAGIKVDREEMSVSDSLNLDWSPEMPSPETDPRNRITLGDALQMSTGLYPVDSFNMEYANGSGLSYWAGESSAAGAVNRGLVREPGTFWDYENYDTLLATMSFKNTFDSVADYHQFPSKALFNKLGMFNTLVSTDQYGDFIFSSQMYTTARDLARFGMLYANGGKWMGEQIISPEWIAYSTTPAPASKIRGHDYGAQWWFRKADENNGPVAQFTTRGNRGQYVVIIPEKELVIVRRGLDYGKQGFDPWKLADKVMAALEN</sequence>
<feature type="domain" description="Beta-lactamase-related" evidence="2">
    <location>
        <begin position="175"/>
        <end position="446"/>
    </location>
</feature>
<reference evidence="3" key="2">
    <citation type="submission" date="2023-01" db="EMBL/GenBank/DDBJ databases">
        <title>Draft genome sequence of Paraferrimonas sedimenticola strain NBRC 101628.</title>
        <authorList>
            <person name="Sun Q."/>
            <person name="Mori K."/>
        </authorList>
    </citation>
    <scope>NUCLEOTIDE SEQUENCE</scope>
    <source>
        <strain evidence="3">NBRC 101628</strain>
    </source>
</reference>
<dbReference type="InterPro" id="IPR001466">
    <property type="entry name" value="Beta-lactam-related"/>
</dbReference>
<feature type="chain" id="PRO_5041465971" description="Beta-lactamase-related domain-containing protein" evidence="1">
    <location>
        <begin position="22"/>
        <end position="472"/>
    </location>
</feature>
<accession>A0AA37RYN9</accession>
<name>A0AA37RYN9_9GAMM</name>
<evidence type="ECO:0000313" key="4">
    <source>
        <dbReference type="Proteomes" id="UP001161422"/>
    </source>
</evidence>
<organism evidence="3 4">
    <name type="scientific">Paraferrimonas sedimenticola</name>
    <dbReference type="NCBI Taxonomy" id="375674"/>
    <lineage>
        <taxon>Bacteria</taxon>
        <taxon>Pseudomonadati</taxon>
        <taxon>Pseudomonadota</taxon>
        <taxon>Gammaproteobacteria</taxon>
        <taxon>Alteromonadales</taxon>
        <taxon>Ferrimonadaceae</taxon>
        <taxon>Paraferrimonas</taxon>
    </lineage>
</organism>
<dbReference type="Proteomes" id="UP001161422">
    <property type="component" value="Unassembled WGS sequence"/>
</dbReference>
<dbReference type="EMBL" id="BSNC01000011">
    <property type="protein sequence ID" value="GLP97836.1"/>
    <property type="molecule type" value="Genomic_DNA"/>
</dbReference>
<feature type="signal peptide" evidence="1">
    <location>
        <begin position="1"/>
        <end position="21"/>
    </location>
</feature>
<evidence type="ECO:0000259" key="2">
    <source>
        <dbReference type="Pfam" id="PF00144"/>
    </source>
</evidence>
<evidence type="ECO:0000256" key="1">
    <source>
        <dbReference type="SAM" id="SignalP"/>
    </source>
</evidence>
<proteinExistence type="predicted"/>
<dbReference type="Gene3D" id="3.40.710.10">
    <property type="entry name" value="DD-peptidase/beta-lactamase superfamily"/>
    <property type="match status" value="1"/>
</dbReference>
<comment type="caution">
    <text evidence="3">The sequence shown here is derived from an EMBL/GenBank/DDBJ whole genome shotgun (WGS) entry which is preliminary data.</text>
</comment>
<gene>
    <name evidence="3" type="ORF">GCM10007895_31430</name>
</gene>
<dbReference type="PANTHER" id="PTHR43283">
    <property type="entry name" value="BETA-LACTAMASE-RELATED"/>
    <property type="match status" value="1"/>
</dbReference>
<keyword evidence="1" id="KW-0732">Signal</keyword>
<evidence type="ECO:0000313" key="3">
    <source>
        <dbReference type="EMBL" id="GLP97836.1"/>
    </source>
</evidence>
<dbReference type="SUPFAM" id="SSF56601">
    <property type="entry name" value="beta-lactamase/transpeptidase-like"/>
    <property type="match status" value="1"/>
</dbReference>
<dbReference type="AlphaFoldDB" id="A0AA37RYN9"/>
<keyword evidence="4" id="KW-1185">Reference proteome</keyword>
<dbReference type="InterPro" id="IPR050789">
    <property type="entry name" value="Diverse_Enzym_Activities"/>
</dbReference>